<dbReference type="EnsemblPlants" id="AET2Gv21109400.1">
    <property type="protein sequence ID" value="AET2Gv21109400.1"/>
    <property type="gene ID" value="AET2Gv21109400"/>
</dbReference>
<dbReference type="AlphaFoldDB" id="A0A453D6Q3"/>
<dbReference type="Gramene" id="AET2Gv21109400.1">
    <property type="protein sequence ID" value="AET2Gv21109400.1"/>
    <property type="gene ID" value="AET2Gv21109400"/>
</dbReference>
<reference evidence="2" key="4">
    <citation type="submission" date="2019-03" db="UniProtKB">
        <authorList>
            <consortium name="EnsemblPlants"/>
        </authorList>
    </citation>
    <scope>IDENTIFICATION</scope>
</reference>
<sequence>AVIPSSAAIVPACATTSALLIRGALLVAGAAKHGDGHDCNGGHEAESQTHNAAGRVVRRASSETQRPHHHSCSIELLD</sequence>
<evidence type="ECO:0000313" key="2">
    <source>
        <dbReference type="EnsemblPlants" id="AET2Gv21109400.1"/>
    </source>
</evidence>
<feature type="region of interest" description="Disordered" evidence="1">
    <location>
        <begin position="33"/>
        <end position="78"/>
    </location>
</feature>
<reference evidence="2" key="3">
    <citation type="journal article" date="2017" name="Nature">
        <title>Genome sequence of the progenitor of the wheat D genome Aegilops tauschii.</title>
        <authorList>
            <person name="Luo M.C."/>
            <person name="Gu Y.Q."/>
            <person name="Puiu D."/>
            <person name="Wang H."/>
            <person name="Twardziok S.O."/>
            <person name="Deal K.R."/>
            <person name="Huo N."/>
            <person name="Zhu T."/>
            <person name="Wang L."/>
            <person name="Wang Y."/>
            <person name="McGuire P.E."/>
            <person name="Liu S."/>
            <person name="Long H."/>
            <person name="Ramasamy R.K."/>
            <person name="Rodriguez J.C."/>
            <person name="Van S.L."/>
            <person name="Yuan L."/>
            <person name="Wang Z."/>
            <person name="Xia Z."/>
            <person name="Xiao L."/>
            <person name="Anderson O.D."/>
            <person name="Ouyang S."/>
            <person name="Liang Y."/>
            <person name="Zimin A.V."/>
            <person name="Pertea G."/>
            <person name="Qi P."/>
            <person name="Bennetzen J.L."/>
            <person name="Dai X."/>
            <person name="Dawson M.W."/>
            <person name="Muller H.G."/>
            <person name="Kugler K."/>
            <person name="Rivarola-Duarte L."/>
            <person name="Spannagl M."/>
            <person name="Mayer K.F.X."/>
            <person name="Lu F.H."/>
            <person name="Bevan M.W."/>
            <person name="Leroy P."/>
            <person name="Li P."/>
            <person name="You F.M."/>
            <person name="Sun Q."/>
            <person name="Liu Z."/>
            <person name="Lyons E."/>
            <person name="Wicker T."/>
            <person name="Salzberg S.L."/>
            <person name="Devos K.M."/>
            <person name="Dvorak J."/>
        </authorList>
    </citation>
    <scope>NUCLEOTIDE SEQUENCE [LARGE SCALE GENOMIC DNA]</scope>
    <source>
        <strain evidence="2">cv. AL8/78</strain>
    </source>
</reference>
<reference evidence="3" key="1">
    <citation type="journal article" date="2014" name="Science">
        <title>Ancient hybridizations among the ancestral genomes of bread wheat.</title>
        <authorList>
            <consortium name="International Wheat Genome Sequencing Consortium,"/>
            <person name="Marcussen T."/>
            <person name="Sandve S.R."/>
            <person name="Heier L."/>
            <person name="Spannagl M."/>
            <person name="Pfeifer M."/>
            <person name="Jakobsen K.S."/>
            <person name="Wulff B.B."/>
            <person name="Steuernagel B."/>
            <person name="Mayer K.F."/>
            <person name="Olsen O.A."/>
        </authorList>
    </citation>
    <scope>NUCLEOTIDE SEQUENCE [LARGE SCALE GENOMIC DNA]</scope>
    <source>
        <strain evidence="3">cv. AL8/78</strain>
    </source>
</reference>
<evidence type="ECO:0000256" key="1">
    <source>
        <dbReference type="SAM" id="MobiDB-lite"/>
    </source>
</evidence>
<name>A0A453D6Q3_AEGTS</name>
<proteinExistence type="predicted"/>
<organism evidence="2 3">
    <name type="scientific">Aegilops tauschii subsp. strangulata</name>
    <name type="common">Goatgrass</name>
    <dbReference type="NCBI Taxonomy" id="200361"/>
    <lineage>
        <taxon>Eukaryota</taxon>
        <taxon>Viridiplantae</taxon>
        <taxon>Streptophyta</taxon>
        <taxon>Embryophyta</taxon>
        <taxon>Tracheophyta</taxon>
        <taxon>Spermatophyta</taxon>
        <taxon>Magnoliopsida</taxon>
        <taxon>Liliopsida</taxon>
        <taxon>Poales</taxon>
        <taxon>Poaceae</taxon>
        <taxon>BOP clade</taxon>
        <taxon>Pooideae</taxon>
        <taxon>Triticodae</taxon>
        <taxon>Triticeae</taxon>
        <taxon>Triticinae</taxon>
        <taxon>Aegilops</taxon>
    </lineage>
</organism>
<protein>
    <submittedName>
        <fullName evidence="2">Uncharacterized protein</fullName>
    </submittedName>
</protein>
<dbReference type="Proteomes" id="UP000015105">
    <property type="component" value="Chromosome 2D"/>
</dbReference>
<keyword evidence="3" id="KW-1185">Reference proteome</keyword>
<reference evidence="3" key="2">
    <citation type="journal article" date="2017" name="Nat. Plants">
        <title>The Aegilops tauschii genome reveals multiple impacts of transposons.</title>
        <authorList>
            <person name="Zhao G."/>
            <person name="Zou C."/>
            <person name="Li K."/>
            <person name="Wang K."/>
            <person name="Li T."/>
            <person name="Gao L."/>
            <person name="Zhang X."/>
            <person name="Wang H."/>
            <person name="Yang Z."/>
            <person name="Liu X."/>
            <person name="Jiang W."/>
            <person name="Mao L."/>
            <person name="Kong X."/>
            <person name="Jiao Y."/>
            <person name="Jia J."/>
        </authorList>
    </citation>
    <scope>NUCLEOTIDE SEQUENCE [LARGE SCALE GENOMIC DNA]</scope>
    <source>
        <strain evidence="3">cv. AL8/78</strain>
    </source>
</reference>
<evidence type="ECO:0000313" key="3">
    <source>
        <dbReference type="Proteomes" id="UP000015105"/>
    </source>
</evidence>
<reference evidence="2" key="5">
    <citation type="journal article" date="2021" name="G3 (Bethesda)">
        <title>Aegilops tauschii genome assembly Aet v5.0 features greater sequence contiguity and improved annotation.</title>
        <authorList>
            <person name="Wang L."/>
            <person name="Zhu T."/>
            <person name="Rodriguez J.C."/>
            <person name="Deal K.R."/>
            <person name="Dubcovsky J."/>
            <person name="McGuire P.E."/>
            <person name="Lux T."/>
            <person name="Spannagl M."/>
            <person name="Mayer K.F.X."/>
            <person name="Baldrich P."/>
            <person name="Meyers B.C."/>
            <person name="Huo N."/>
            <person name="Gu Y.Q."/>
            <person name="Zhou H."/>
            <person name="Devos K.M."/>
            <person name="Bennetzen J.L."/>
            <person name="Unver T."/>
            <person name="Budak H."/>
            <person name="Gulick P.J."/>
            <person name="Galiba G."/>
            <person name="Kalapos B."/>
            <person name="Nelson D.R."/>
            <person name="Li P."/>
            <person name="You F.M."/>
            <person name="Luo M.C."/>
            <person name="Dvorak J."/>
        </authorList>
    </citation>
    <scope>NUCLEOTIDE SEQUENCE [LARGE SCALE GENOMIC DNA]</scope>
    <source>
        <strain evidence="2">cv. AL8/78</strain>
    </source>
</reference>
<accession>A0A453D6Q3</accession>
<feature type="compositionally biased region" description="Basic and acidic residues" evidence="1">
    <location>
        <begin position="33"/>
        <end position="47"/>
    </location>
</feature>